<dbReference type="SUPFAM" id="SSF53335">
    <property type="entry name" value="S-adenosyl-L-methionine-dependent methyltransferases"/>
    <property type="match status" value="1"/>
</dbReference>
<organism evidence="1 2">
    <name type="scientific">Elaphomyces granulatus</name>
    <dbReference type="NCBI Taxonomy" id="519963"/>
    <lineage>
        <taxon>Eukaryota</taxon>
        <taxon>Fungi</taxon>
        <taxon>Dikarya</taxon>
        <taxon>Ascomycota</taxon>
        <taxon>Pezizomycotina</taxon>
        <taxon>Eurotiomycetes</taxon>
        <taxon>Eurotiomycetidae</taxon>
        <taxon>Eurotiales</taxon>
        <taxon>Elaphomycetaceae</taxon>
        <taxon>Elaphomyces</taxon>
    </lineage>
</organism>
<accession>A0A232LVM0</accession>
<dbReference type="CDD" id="cd02440">
    <property type="entry name" value="AdoMet_MTases"/>
    <property type="match status" value="1"/>
</dbReference>
<dbReference type="PANTHER" id="PTHR43591">
    <property type="entry name" value="METHYLTRANSFERASE"/>
    <property type="match status" value="1"/>
</dbReference>
<keyword evidence="2" id="KW-1185">Reference proteome</keyword>
<dbReference type="AlphaFoldDB" id="A0A232LVM0"/>
<dbReference type="PANTHER" id="PTHR43591:SF10">
    <property type="entry name" value="ABC TRANSMEMBRANE TYPE-1 DOMAIN-CONTAINING PROTEIN-RELATED"/>
    <property type="match status" value="1"/>
</dbReference>
<comment type="caution">
    <text evidence="1">The sequence shown here is derived from an EMBL/GenBank/DDBJ whole genome shotgun (WGS) entry which is preliminary data.</text>
</comment>
<evidence type="ECO:0000313" key="2">
    <source>
        <dbReference type="Proteomes" id="UP000243515"/>
    </source>
</evidence>
<proteinExistence type="predicted"/>
<evidence type="ECO:0000313" key="1">
    <source>
        <dbReference type="EMBL" id="OXV08166.1"/>
    </source>
</evidence>
<sequence>MMQAMAPGPGSGPVPIEVDIHLFETDSSYGAELSTYTATVTSSALDYRRENGRRYHAFRDGIYLLPNDDEEADRLDMVHEMTLLMMGRRLFLAPLPPSPQRVIDVGTGTGIWAIDFADKYPSAEVFGNDLSPTQPTLVPPNVKFLIDDIEDDWGYEKVPFDFVHARYLACSIKNFKRLVQQAYNCAKPGGYVEFQDWDCMLESEDGSFSGTNIERYYTEVLGAFEKVGYCTRPGPSLEKWFHEVGFEDIHVQRYKAPLGTWPKDEHYVCMFLILFQMMVVADVCSLREQKEIGAWCLLQAEKGYEALAMAVLTRFQGWSKEEVADLIEKTMVETRNLNIHPLHNLYVSPVPQDTR</sequence>
<dbReference type="InterPro" id="IPR029063">
    <property type="entry name" value="SAM-dependent_MTases_sf"/>
</dbReference>
<dbReference type="Gene3D" id="3.40.50.150">
    <property type="entry name" value="Vaccinia Virus protein VP39"/>
    <property type="match status" value="1"/>
</dbReference>
<dbReference type="Proteomes" id="UP000243515">
    <property type="component" value="Unassembled WGS sequence"/>
</dbReference>
<reference evidence="1 2" key="1">
    <citation type="journal article" date="2015" name="Environ. Microbiol.">
        <title>Metagenome sequence of Elaphomyces granulatus from sporocarp tissue reveals Ascomycota ectomycorrhizal fingerprints of genome expansion and a Proteobacteria-rich microbiome.</title>
        <authorList>
            <person name="Quandt C.A."/>
            <person name="Kohler A."/>
            <person name="Hesse C.N."/>
            <person name="Sharpton T.J."/>
            <person name="Martin F."/>
            <person name="Spatafora J.W."/>
        </authorList>
    </citation>
    <scope>NUCLEOTIDE SEQUENCE [LARGE SCALE GENOMIC DNA]</scope>
    <source>
        <strain evidence="1 2">OSC145934</strain>
    </source>
</reference>
<dbReference type="GO" id="GO:0008168">
    <property type="term" value="F:methyltransferase activity"/>
    <property type="evidence" value="ECO:0007669"/>
    <property type="project" value="TreeGrafter"/>
</dbReference>
<gene>
    <name evidence="1" type="ORF">Egran_04071</name>
</gene>
<protein>
    <recommendedName>
        <fullName evidence="3">Methyltransferase domain-containing protein</fullName>
    </recommendedName>
</protein>
<name>A0A232LVM0_9EURO</name>
<evidence type="ECO:0008006" key="3">
    <source>
        <dbReference type="Google" id="ProtNLM"/>
    </source>
</evidence>
<dbReference type="EMBL" id="NPHW01004282">
    <property type="protein sequence ID" value="OXV08166.1"/>
    <property type="molecule type" value="Genomic_DNA"/>
</dbReference>
<dbReference type="OrthoDB" id="2013972at2759"/>
<dbReference type="Pfam" id="PF13489">
    <property type="entry name" value="Methyltransf_23"/>
    <property type="match status" value="1"/>
</dbReference>